<evidence type="ECO:0000313" key="2">
    <source>
        <dbReference type="Proteomes" id="UP001225356"/>
    </source>
</evidence>
<comment type="caution">
    <text evidence="1">The sequence shown here is derived from an EMBL/GenBank/DDBJ whole genome shotgun (WGS) entry which is preliminary data.</text>
</comment>
<keyword evidence="2" id="KW-1185">Reference proteome</keyword>
<proteinExistence type="predicted"/>
<gene>
    <name evidence="1" type="ORF">J2853_006554</name>
</gene>
<name>A0ABT9QKR0_9ACTN</name>
<reference evidence="1 2" key="1">
    <citation type="submission" date="2023-07" db="EMBL/GenBank/DDBJ databases">
        <title>Sequencing the genomes of 1000 actinobacteria strains.</title>
        <authorList>
            <person name="Klenk H.-P."/>
        </authorList>
    </citation>
    <scope>NUCLEOTIDE SEQUENCE [LARGE SCALE GENOMIC DNA]</scope>
    <source>
        <strain evidence="1 2">DSM 46740</strain>
    </source>
</reference>
<sequence>MPTGSVAADPVFLWRLVGAFLVRARHWAVAVRFFLLPLVASPHDSDM</sequence>
<dbReference type="Proteomes" id="UP001225356">
    <property type="component" value="Unassembled WGS sequence"/>
</dbReference>
<dbReference type="EMBL" id="JAUSQU010000001">
    <property type="protein sequence ID" value="MDP9847343.1"/>
    <property type="molecule type" value="Genomic_DNA"/>
</dbReference>
<protein>
    <submittedName>
        <fullName evidence="1">Uncharacterized protein</fullName>
    </submittedName>
</protein>
<organism evidence="1 2">
    <name type="scientific">Streptosporangium lutulentum</name>
    <dbReference type="NCBI Taxonomy" id="1461250"/>
    <lineage>
        <taxon>Bacteria</taxon>
        <taxon>Bacillati</taxon>
        <taxon>Actinomycetota</taxon>
        <taxon>Actinomycetes</taxon>
        <taxon>Streptosporangiales</taxon>
        <taxon>Streptosporangiaceae</taxon>
        <taxon>Streptosporangium</taxon>
    </lineage>
</organism>
<accession>A0ABT9QKR0</accession>
<evidence type="ECO:0000313" key="1">
    <source>
        <dbReference type="EMBL" id="MDP9847343.1"/>
    </source>
</evidence>